<dbReference type="GO" id="GO:0000724">
    <property type="term" value="P:double-strand break repair via homologous recombination"/>
    <property type="evidence" value="ECO:0007669"/>
    <property type="project" value="TreeGrafter"/>
</dbReference>
<dbReference type="InterPro" id="IPR001650">
    <property type="entry name" value="Helicase_C-like"/>
</dbReference>
<sequence length="983" mass="109675">MAPNTQKKSSSLLDALDQTFMRSSSPAPVQTPLQRDPLQTPKPEAGSSSKKDALEMLMRAQAAQTAGMASREYLELLSIQDLKEKAESDLQFINSFVDTPQSLSGPLRGEFNLNYDKETPVRPIDVGGPDQEQRLADFVTRAIENTSDGLTVREAMKNLGLREMLEKERGRDKGGILADDMGLGKTVQMIATMAMNMPKHDDGSKTTLIVVPAALLQQWKDEIDTKTNGLFEVHLHHGKDKLKSLSALKSKDIVVTSYQTLCQDFNVPKGTPPDEEAEWIAANGGLLSKAKFYRVIADEAQFIRNRATRSSISLAHIKAKYRWMLTGTPVTNTLADLYGLLRFGRFRPWNDWNDFNDHVAKMQHIDAVLAGSRAQAILKPILFRRTKDSELEGKPLLQLPEKHIEIVKLQFTPDERQVYDLFEKRTKIQINRFLRSGTVLKNHAFILVLMLRLRQICCHPALVLALGEDFEDPSAMMGNKAEKEISRAKKVLGVDWVKKIKQKFLMRATTSVADFEDDDEEAESQGQCSNCGDLFAGDNGRILACGHEICEDCASDLANSPIGHNGIFGYGSEKENLEVEKAYEAAVAKGYRPCPDCKKMMDMTPDKMFHSSAFEPTEDEVNAYQRSKRSWNTPLFGDRKPKVRDVPARVEVKKETSSLQNLLSLSDAYPSDSDDDLPDPDQIHASMFKKKAEAVKKEEPGTSKSSKRKVLLSDSEDDDSDVEVVQPGRSTGSKSQTHVKSESHDGKRRRSNTAGRYSPSPSSSPPRRDTKGKGKAGDSGPSEAVIATWTHRDDDLEPSSKMNALLGYLKEWDSTGDKVICYSQWTSMLDLIEKLLSRHGIRSLRFDGTMDRAHRDATLAEFKKSGGPRIILISTKCGSVGLNLVAANRIVNMDLSWNYASEAQAYDRCHRIGQEKEVFVKRLVVEDTIEDRMLRLQDVKTGLAEAALGEGSGAKLHKLSVKDIRYLFGMKDPEQEGVFVNTH</sequence>
<dbReference type="GO" id="GO:0008270">
    <property type="term" value="F:zinc ion binding"/>
    <property type="evidence" value="ECO:0007669"/>
    <property type="project" value="UniProtKB-KW"/>
</dbReference>
<organism evidence="12 13">
    <name type="scientific">Agrocybe pediades</name>
    <dbReference type="NCBI Taxonomy" id="84607"/>
    <lineage>
        <taxon>Eukaryota</taxon>
        <taxon>Fungi</taxon>
        <taxon>Dikarya</taxon>
        <taxon>Basidiomycota</taxon>
        <taxon>Agaricomycotina</taxon>
        <taxon>Agaricomycetes</taxon>
        <taxon>Agaricomycetidae</taxon>
        <taxon>Agaricales</taxon>
        <taxon>Agaricineae</taxon>
        <taxon>Strophariaceae</taxon>
        <taxon>Agrocybe</taxon>
    </lineage>
</organism>
<feature type="compositionally biased region" description="Polar residues" evidence="9">
    <location>
        <begin position="728"/>
        <end position="738"/>
    </location>
</feature>
<dbReference type="GO" id="GO:0016787">
    <property type="term" value="F:hydrolase activity"/>
    <property type="evidence" value="ECO:0007669"/>
    <property type="project" value="UniProtKB-KW"/>
</dbReference>
<dbReference type="GO" id="GO:0008094">
    <property type="term" value="F:ATP-dependent activity, acting on DNA"/>
    <property type="evidence" value="ECO:0007669"/>
    <property type="project" value="TreeGrafter"/>
</dbReference>
<dbReference type="Gene3D" id="3.40.50.10810">
    <property type="entry name" value="Tandem AAA-ATPase domain"/>
    <property type="match status" value="1"/>
</dbReference>
<dbReference type="InterPro" id="IPR014001">
    <property type="entry name" value="Helicase_ATP-bd"/>
</dbReference>
<dbReference type="CDD" id="cd18793">
    <property type="entry name" value="SF2_C_SNF"/>
    <property type="match status" value="1"/>
</dbReference>
<protein>
    <submittedName>
        <fullName evidence="12">Uncharacterized protein</fullName>
    </submittedName>
</protein>
<dbReference type="Pfam" id="PF00271">
    <property type="entry name" value="Helicase_C"/>
    <property type="match status" value="1"/>
</dbReference>
<comment type="caution">
    <text evidence="12">The sequence shown here is derived from an EMBL/GenBank/DDBJ whole genome shotgun (WGS) entry which is preliminary data.</text>
</comment>
<evidence type="ECO:0000256" key="2">
    <source>
        <dbReference type="ARBA" id="ARBA00022723"/>
    </source>
</evidence>
<evidence type="ECO:0000256" key="5">
    <source>
        <dbReference type="ARBA" id="ARBA00022801"/>
    </source>
</evidence>
<feature type="compositionally biased region" description="Polar residues" evidence="9">
    <location>
        <begin position="20"/>
        <end position="33"/>
    </location>
</feature>
<evidence type="ECO:0000256" key="1">
    <source>
        <dbReference type="ARBA" id="ARBA00007025"/>
    </source>
</evidence>
<reference evidence="12 13" key="1">
    <citation type="submission" date="2019-12" db="EMBL/GenBank/DDBJ databases">
        <authorList>
            <person name="Floudas D."/>
            <person name="Bentzer J."/>
            <person name="Ahren D."/>
            <person name="Johansson T."/>
            <person name="Persson P."/>
            <person name="Tunlid A."/>
        </authorList>
    </citation>
    <scope>NUCLEOTIDE SEQUENCE [LARGE SCALE GENOMIC DNA]</scope>
    <source>
        <strain evidence="12 13">CBS 102.39</strain>
    </source>
</reference>
<keyword evidence="5" id="KW-0378">Hydrolase</keyword>
<evidence type="ECO:0000259" key="10">
    <source>
        <dbReference type="PROSITE" id="PS51192"/>
    </source>
</evidence>
<feature type="compositionally biased region" description="Basic and acidic residues" evidence="9">
    <location>
        <begin position="690"/>
        <end position="701"/>
    </location>
</feature>
<dbReference type="GO" id="GO:0004386">
    <property type="term" value="F:helicase activity"/>
    <property type="evidence" value="ECO:0007669"/>
    <property type="project" value="UniProtKB-KW"/>
</dbReference>
<dbReference type="SMART" id="SM00184">
    <property type="entry name" value="RING"/>
    <property type="match status" value="1"/>
</dbReference>
<dbReference type="EMBL" id="JAACJL010000057">
    <property type="protein sequence ID" value="KAF4611576.1"/>
    <property type="molecule type" value="Genomic_DNA"/>
</dbReference>
<dbReference type="SUPFAM" id="SSF52540">
    <property type="entry name" value="P-loop containing nucleoside triphosphate hydrolases"/>
    <property type="match status" value="2"/>
</dbReference>
<feature type="domain" description="Helicase ATP-binding" evidence="10">
    <location>
        <begin position="166"/>
        <end position="347"/>
    </location>
</feature>
<evidence type="ECO:0000259" key="11">
    <source>
        <dbReference type="PROSITE" id="PS51194"/>
    </source>
</evidence>
<dbReference type="AlphaFoldDB" id="A0A8H4VI85"/>
<dbReference type="InterPro" id="IPR017907">
    <property type="entry name" value="Znf_RING_CS"/>
</dbReference>
<dbReference type="PANTHER" id="PTHR45626:SF16">
    <property type="entry name" value="ATP-DEPENDENT HELICASE ULS1"/>
    <property type="match status" value="1"/>
</dbReference>
<keyword evidence="6" id="KW-0347">Helicase</keyword>
<feature type="region of interest" description="Disordered" evidence="9">
    <location>
        <begin position="1"/>
        <end position="50"/>
    </location>
</feature>
<evidence type="ECO:0000256" key="6">
    <source>
        <dbReference type="ARBA" id="ARBA00022806"/>
    </source>
</evidence>
<feature type="region of interest" description="Disordered" evidence="9">
    <location>
        <begin position="690"/>
        <end position="782"/>
    </location>
</feature>
<dbReference type="InterPro" id="IPR027417">
    <property type="entry name" value="P-loop_NTPase"/>
</dbReference>
<dbReference type="SMART" id="SM00490">
    <property type="entry name" value="HELICc"/>
    <property type="match status" value="1"/>
</dbReference>
<dbReference type="CDD" id="cd18008">
    <property type="entry name" value="DEXDc_SHPRH-like"/>
    <property type="match status" value="1"/>
</dbReference>
<dbReference type="InterPro" id="IPR050628">
    <property type="entry name" value="SNF2_RAD54_helicase_TF"/>
</dbReference>
<evidence type="ECO:0000256" key="8">
    <source>
        <dbReference type="ARBA" id="ARBA00022840"/>
    </source>
</evidence>
<dbReference type="Gene3D" id="3.30.40.10">
    <property type="entry name" value="Zinc/RING finger domain, C3HC4 (zinc finger)"/>
    <property type="match status" value="1"/>
</dbReference>
<feature type="domain" description="Helicase C-terminal" evidence="11">
    <location>
        <begin position="801"/>
        <end position="960"/>
    </location>
</feature>
<dbReference type="InterPro" id="IPR049730">
    <property type="entry name" value="SNF2/RAD54-like_C"/>
</dbReference>
<dbReference type="InterPro" id="IPR013083">
    <property type="entry name" value="Znf_RING/FYVE/PHD"/>
</dbReference>
<keyword evidence="13" id="KW-1185">Reference proteome</keyword>
<dbReference type="GO" id="GO:0005634">
    <property type="term" value="C:nucleus"/>
    <property type="evidence" value="ECO:0007669"/>
    <property type="project" value="TreeGrafter"/>
</dbReference>
<dbReference type="GO" id="GO:0005737">
    <property type="term" value="C:cytoplasm"/>
    <property type="evidence" value="ECO:0007669"/>
    <property type="project" value="TreeGrafter"/>
</dbReference>
<evidence type="ECO:0000313" key="12">
    <source>
        <dbReference type="EMBL" id="KAF4611576.1"/>
    </source>
</evidence>
<keyword evidence="7" id="KW-0862">Zinc</keyword>
<dbReference type="Proteomes" id="UP000521872">
    <property type="component" value="Unassembled WGS sequence"/>
</dbReference>
<gene>
    <name evidence="12" type="ORF">D9613_003624</name>
</gene>
<dbReference type="GO" id="GO:0005524">
    <property type="term" value="F:ATP binding"/>
    <property type="evidence" value="ECO:0007669"/>
    <property type="project" value="UniProtKB-KW"/>
</dbReference>
<dbReference type="Gene3D" id="3.40.50.300">
    <property type="entry name" value="P-loop containing nucleotide triphosphate hydrolases"/>
    <property type="match status" value="2"/>
</dbReference>
<dbReference type="PANTHER" id="PTHR45626">
    <property type="entry name" value="TRANSCRIPTION TERMINATION FACTOR 2-RELATED"/>
    <property type="match status" value="1"/>
</dbReference>
<feature type="compositionally biased region" description="Polar residues" evidence="9">
    <location>
        <begin position="1"/>
        <end position="12"/>
    </location>
</feature>
<proteinExistence type="inferred from homology"/>
<name>A0A8H4VI85_9AGAR</name>
<dbReference type="Pfam" id="PF00176">
    <property type="entry name" value="SNF2-rel_dom"/>
    <property type="match status" value="1"/>
</dbReference>
<accession>A0A8H4VI85</accession>
<keyword evidence="8" id="KW-0067">ATP-binding</keyword>
<comment type="similarity">
    <text evidence="1">Belongs to the SNF2/RAD54 helicase family.</text>
</comment>
<evidence type="ECO:0000256" key="9">
    <source>
        <dbReference type="SAM" id="MobiDB-lite"/>
    </source>
</evidence>
<dbReference type="InterPro" id="IPR001841">
    <property type="entry name" value="Znf_RING"/>
</dbReference>
<dbReference type="InterPro" id="IPR038718">
    <property type="entry name" value="SNF2-like_sf"/>
</dbReference>
<evidence type="ECO:0000256" key="3">
    <source>
        <dbReference type="ARBA" id="ARBA00022741"/>
    </source>
</evidence>
<evidence type="ECO:0000313" key="13">
    <source>
        <dbReference type="Proteomes" id="UP000521872"/>
    </source>
</evidence>
<dbReference type="PROSITE" id="PS51192">
    <property type="entry name" value="HELICASE_ATP_BIND_1"/>
    <property type="match status" value="1"/>
</dbReference>
<keyword evidence="2" id="KW-0479">Metal-binding</keyword>
<keyword evidence="3" id="KW-0547">Nucleotide-binding</keyword>
<evidence type="ECO:0000256" key="4">
    <source>
        <dbReference type="ARBA" id="ARBA00022771"/>
    </source>
</evidence>
<evidence type="ECO:0000256" key="7">
    <source>
        <dbReference type="ARBA" id="ARBA00022833"/>
    </source>
</evidence>
<dbReference type="PROSITE" id="PS51194">
    <property type="entry name" value="HELICASE_CTER"/>
    <property type="match status" value="1"/>
</dbReference>
<dbReference type="SMART" id="SM00487">
    <property type="entry name" value="DEXDc"/>
    <property type="match status" value="1"/>
</dbReference>
<feature type="compositionally biased region" description="Basic and acidic residues" evidence="9">
    <location>
        <begin position="766"/>
        <end position="776"/>
    </location>
</feature>
<dbReference type="PROSITE" id="PS00518">
    <property type="entry name" value="ZF_RING_1"/>
    <property type="match status" value="1"/>
</dbReference>
<dbReference type="InterPro" id="IPR000330">
    <property type="entry name" value="SNF2_N"/>
</dbReference>
<keyword evidence="4" id="KW-0863">Zinc-finger</keyword>